<accession>A0AAN1KQK3</accession>
<dbReference type="Proteomes" id="UP000197092">
    <property type="component" value="Chromosome 2"/>
</dbReference>
<sequence>MTTPLEAKLRMAKAQYATIEMALHSLHLYREIPKDAHHSLNHVSEVLMSDLIINWHSIFCKANTNKISFTKNNFNHDDLGKFDVSIMLKDLGLTTHEWGGIKKAVSTARNRYIAHVDIDVEDADPKLKLQPLEDTLFYYRNWLVKTINLHTPKPLLDKSIIYDNATLSSLLKESKQHIRKLF</sequence>
<dbReference type="RefSeq" id="WP_088878518.1">
    <property type="nucleotide sequence ID" value="NZ_CP018309.1"/>
</dbReference>
<protein>
    <submittedName>
        <fullName evidence="1">Uncharacterized protein</fullName>
    </submittedName>
</protein>
<dbReference type="EMBL" id="CP018309">
    <property type="protein sequence ID" value="ASI92608.1"/>
    <property type="molecule type" value="Genomic_DNA"/>
</dbReference>
<evidence type="ECO:0000313" key="1">
    <source>
        <dbReference type="EMBL" id="ASI92608.1"/>
    </source>
</evidence>
<name>A0AAN1KQK3_9VIBR</name>
<dbReference type="KEGG" id="vsh:BSZ05_22775"/>
<gene>
    <name evidence="1" type="ORF">BSZ05_22775</name>
</gene>
<reference evidence="2" key="1">
    <citation type="submission" date="2016-12" db="EMBL/GenBank/DDBJ databases">
        <title>Comparative genomic analysis reveals the diversity, evolution, and environmental adaptation strategies of the genus Vibrio.</title>
        <authorList>
            <person name="Lin H."/>
            <person name="Wang X."/>
            <person name="Zhang X.-H."/>
        </authorList>
    </citation>
    <scope>NUCLEOTIDE SEQUENCE [LARGE SCALE GENOMIC DNA]</scope>
    <source>
        <strain evidence="2">QT6D1</strain>
    </source>
</reference>
<dbReference type="AlphaFoldDB" id="A0AAN1KQK3"/>
<organism evidence="1 2">
    <name type="scientific">Vibrio mediterranei</name>
    <dbReference type="NCBI Taxonomy" id="689"/>
    <lineage>
        <taxon>Bacteria</taxon>
        <taxon>Pseudomonadati</taxon>
        <taxon>Pseudomonadota</taxon>
        <taxon>Gammaproteobacteria</taxon>
        <taxon>Vibrionales</taxon>
        <taxon>Vibrionaceae</taxon>
        <taxon>Vibrio</taxon>
    </lineage>
</organism>
<evidence type="ECO:0000313" key="2">
    <source>
        <dbReference type="Proteomes" id="UP000197092"/>
    </source>
</evidence>
<proteinExistence type="predicted"/>